<organism evidence="2 3">
    <name type="scientific">Leishmania infantum</name>
    <dbReference type="NCBI Taxonomy" id="5671"/>
    <lineage>
        <taxon>Eukaryota</taxon>
        <taxon>Discoba</taxon>
        <taxon>Euglenozoa</taxon>
        <taxon>Kinetoplastea</taxon>
        <taxon>Metakinetoplastina</taxon>
        <taxon>Trypanosomatida</taxon>
        <taxon>Trypanosomatidae</taxon>
        <taxon>Leishmaniinae</taxon>
        <taxon>Leishmania</taxon>
    </lineage>
</organism>
<evidence type="ECO:0000313" key="3">
    <source>
        <dbReference type="Proteomes" id="UP000255414"/>
    </source>
</evidence>
<dbReference type="GO" id="GO:0000309">
    <property type="term" value="F:nicotinamide-nucleotide adenylyltransferase activity"/>
    <property type="evidence" value="ECO:0007669"/>
    <property type="project" value="TreeGrafter"/>
</dbReference>
<accession>A0A6L0XC00</accession>
<dbReference type="EMBL" id="LR812953">
    <property type="protein sequence ID" value="CAC9484264.1"/>
    <property type="molecule type" value="Genomic_DNA"/>
</dbReference>
<evidence type="ECO:0000313" key="2">
    <source>
        <dbReference type="EMBL" id="CAC9484264.1"/>
    </source>
</evidence>
<dbReference type="GO" id="GO:0016887">
    <property type="term" value="F:ATP hydrolysis activity"/>
    <property type="evidence" value="ECO:0007669"/>
    <property type="project" value="TreeGrafter"/>
</dbReference>
<dbReference type="AlphaFoldDB" id="A0A6L0XC00"/>
<evidence type="ECO:0000259" key="1">
    <source>
        <dbReference type="Pfam" id="PF01467"/>
    </source>
</evidence>
<dbReference type="PANTHER" id="PTHR31285">
    <property type="entry name" value="NICOTINAMIDE MONONUCLEOTIDE ADENYLYLTRANSFERASE"/>
    <property type="match status" value="1"/>
</dbReference>
<dbReference type="OMA" id="GCYFVVG"/>
<dbReference type="GO" id="GO:0005634">
    <property type="term" value="C:nucleus"/>
    <property type="evidence" value="ECO:0007669"/>
    <property type="project" value="TreeGrafter"/>
</dbReference>
<name>A0A6L0XC00_LEIIN</name>
<feature type="domain" description="Cytidyltransferase-like" evidence="1">
    <location>
        <begin position="359"/>
        <end position="546"/>
    </location>
</feature>
<dbReference type="InterPro" id="IPR004821">
    <property type="entry name" value="Cyt_trans-like"/>
</dbReference>
<dbReference type="Proteomes" id="UP000255414">
    <property type="component" value="Chromosome 20"/>
</dbReference>
<sequence>MSIELLVEAIHASPIRLSLCICGAGAGVIRRLTRVPECSRTLLEANVLYHRGSTQRTLDGLPRHIVSADAARQLAQHAFHTSRAIAFSEAREQQQQQQQHPQPASTLPGQTAALLFGIGATSAVKTSRSRRSRDEVHVCVWGGSVSLPEGSSHQSGGSPAMLGAVRYYHMDMPDWLSRAEQDEQVELVVLHAIARTVELCIPGEAEVVSRDTNAPGQRTYPRSVFQALLPSAAENASARGEGVRVSSSPPSLSVVTDSARLWSVPSESAPEPVCLDPSSEVRLALQNVLGAGVSAAAPDGSVRDVCALWNRHGELRCSGISPYSAAPRNAAEAVMEHQQEGGYDRSAAPAASSKVIRLLYPGSFNPLHYGHTELVQAATRVVRQRRQQDVEQTALPTPVVVTYEIAVKVVDKGAIEVDDLVRRVHQFLRRGERVAVTAATLFVDKARLFPGHGFLIGIDTAVRVLDPKHYSTNEDPADAEAAMVAALTRDIAGRGCYFVVGGRKMSDPAGWRELSSLRIPESVQHLFIGIPATEFRVDVSSTELRAQRNGCGA</sequence>
<dbReference type="GO" id="GO:0005737">
    <property type="term" value="C:cytoplasm"/>
    <property type="evidence" value="ECO:0007669"/>
    <property type="project" value="TreeGrafter"/>
</dbReference>
<dbReference type="Gene3D" id="3.40.50.620">
    <property type="entry name" value="HUPs"/>
    <property type="match status" value="1"/>
</dbReference>
<reference evidence="2" key="1">
    <citation type="submission" date="2020-06" db="EMBL/GenBank/DDBJ databases">
        <authorList>
            <person name="Gonzalez-de la Fuente S."/>
            <person name="Peiro-Pastor R."/>
            <person name="Rastrojo A."/>
            <person name="Moreno J."/>
            <person name="Carrasco-Ramiro F."/>
            <person name="Requena JM."/>
            <person name="Aguado B."/>
        </authorList>
    </citation>
    <scope>NUCLEOTIDE SEQUENCE</scope>
</reference>
<dbReference type="Pfam" id="PF01467">
    <property type="entry name" value="CTP_transf_like"/>
    <property type="match status" value="1"/>
</dbReference>
<gene>
    <name evidence="2" type="ORF">LINF_200010400</name>
</gene>
<dbReference type="InterPro" id="IPR014729">
    <property type="entry name" value="Rossmann-like_a/b/a_fold"/>
</dbReference>
<dbReference type="SUPFAM" id="SSF52374">
    <property type="entry name" value="Nucleotidylyl transferase"/>
    <property type="match status" value="1"/>
</dbReference>
<dbReference type="FunFam" id="3.40.50.620:FF:000435">
    <property type="entry name" value="Hypothetical_protein_-_conserved"/>
    <property type="match status" value="1"/>
</dbReference>
<dbReference type="PANTHER" id="PTHR31285:SF0">
    <property type="entry name" value="NICOTINAMIDE MONONUCLEOTIDE ADENYLYLTRANSFERASE"/>
    <property type="match status" value="1"/>
</dbReference>
<protein>
    <submittedName>
        <fullName evidence="2">Hypothetical_protein_-_conserved</fullName>
    </submittedName>
</protein>
<proteinExistence type="predicted"/>
<dbReference type="SMR" id="A0A6L0XC00"/>